<name>A0A5D0CMY5_9BACL</name>
<dbReference type="AlphaFoldDB" id="A0A5D0CMY5"/>
<sequence length="144" mass="15974">MPRIAYSDRGDTPFQRLLGHNEAILTEWTRLEETFYSAGTLDRNLKEQVRRTLAFGNGCEYCQAKGRADASQEDMRTSLAVGFAELFLKDRGAIGEASFNILRELFTEQEIAELCAYICFTTGSQLFGAMMDLKPEGPAGSEGA</sequence>
<reference evidence="1 2" key="1">
    <citation type="submission" date="2019-08" db="EMBL/GenBank/DDBJ databases">
        <title>Genome sequencing of Paenibacillus faecis DSM 23593(T).</title>
        <authorList>
            <person name="Kook J.-K."/>
            <person name="Park S.-N."/>
            <person name="Lim Y.K."/>
        </authorList>
    </citation>
    <scope>NUCLEOTIDE SEQUENCE [LARGE SCALE GENOMIC DNA]</scope>
    <source>
        <strain evidence="1 2">DSM 23593</strain>
    </source>
</reference>
<keyword evidence="2" id="KW-1185">Reference proteome</keyword>
<dbReference type="EMBL" id="VSDO01000004">
    <property type="protein sequence ID" value="TYA11379.1"/>
    <property type="molecule type" value="Genomic_DNA"/>
</dbReference>
<dbReference type="InterPro" id="IPR029032">
    <property type="entry name" value="AhpD-like"/>
</dbReference>
<evidence type="ECO:0000313" key="2">
    <source>
        <dbReference type="Proteomes" id="UP000325218"/>
    </source>
</evidence>
<dbReference type="Gene3D" id="1.20.1290.10">
    <property type="entry name" value="AhpD-like"/>
    <property type="match status" value="1"/>
</dbReference>
<accession>A0A5D0CMY5</accession>
<comment type="caution">
    <text evidence="1">The sequence shown here is derived from an EMBL/GenBank/DDBJ whole genome shotgun (WGS) entry which is preliminary data.</text>
</comment>
<evidence type="ECO:0000313" key="1">
    <source>
        <dbReference type="EMBL" id="TYA11379.1"/>
    </source>
</evidence>
<dbReference type="Proteomes" id="UP000325218">
    <property type="component" value="Unassembled WGS sequence"/>
</dbReference>
<dbReference type="SUPFAM" id="SSF69118">
    <property type="entry name" value="AhpD-like"/>
    <property type="match status" value="1"/>
</dbReference>
<dbReference type="OrthoDB" id="1257571at2"/>
<protein>
    <submittedName>
        <fullName evidence="1">Carboxymuconolactone decarboxylase family protein</fullName>
    </submittedName>
</protein>
<gene>
    <name evidence="1" type="ORF">FRY98_19700</name>
</gene>
<dbReference type="RefSeq" id="WP_148455152.1">
    <property type="nucleotide sequence ID" value="NZ_VSDO01000004.1"/>
</dbReference>
<organism evidence="1 2">
    <name type="scientific">Paenibacillus faecis</name>
    <dbReference type="NCBI Taxonomy" id="862114"/>
    <lineage>
        <taxon>Bacteria</taxon>
        <taxon>Bacillati</taxon>
        <taxon>Bacillota</taxon>
        <taxon>Bacilli</taxon>
        <taxon>Bacillales</taxon>
        <taxon>Paenibacillaceae</taxon>
        <taxon>Paenibacillus</taxon>
    </lineage>
</organism>
<proteinExistence type="predicted"/>